<dbReference type="InterPro" id="IPR014284">
    <property type="entry name" value="RNA_pol_sigma-70_dom"/>
</dbReference>
<name>A0ABS7Z621_9SPHI</name>
<evidence type="ECO:0000259" key="5">
    <source>
        <dbReference type="Pfam" id="PF04542"/>
    </source>
</evidence>
<dbReference type="EMBL" id="JADEYP010000011">
    <property type="protein sequence ID" value="MCA5005027.1"/>
    <property type="molecule type" value="Genomic_DNA"/>
</dbReference>
<dbReference type="PANTHER" id="PTHR43133">
    <property type="entry name" value="RNA POLYMERASE ECF-TYPE SIGMA FACTO"/>
    <property type="match status" value="1"/>
</dbReference>
<dbReference type="InterPro" id="IPR036388">
    <property type="entry name" value="WH-like_DNA-bd_sf"/>
</dbReference>
<dbReference type="InterPro" id="IPR007627">
    <property type="entry name" value="RNA_pol_sigma70_r2"/>
</dbReference>
<dbReference type="InterPro" id="IPR013325">
    <property type="entry name" value="RNA_pol_sigma_r2"/>
</dbReference>
<dbReference type="NCBIfam" id="TIGR02937">
    <property type="entry name" value="sigma70-ECF"/>
    <property type="match status" value="1"/>
</dbReference>
<evidence type="ECO:0000256" key="3">
    <source>
        <dbReference type="ARBA" id="ARBA00023082"/>
    </source>
</evidence>
<evidence type="ECO:0000313" key="8">
    <source>
        <dbReference type="Proteomes" id="UP001165302"/>
    </source>
</evidence>
<keyword evidence="2" id="KW-0805">Transcription regulation</keyword>
<protein>
    <submittedName>
        <fullName evidence="7">Sigma-70 family RNA polymerase sigma factor</fullName>
    </submittedName>
</protein>
<dbReference type="Proteomes" id="UP001165302">
    <property type="component" value="Unassembled WGS sequence"/>
</dbReference>
<keyword evidence="8" id="KW-1185">Reference proteome</keyword>
<evidence type="ECO:0000256" key="1">
    <source>
        <dbReference type="ARBA" id="ARBA00010641"/>
    </source>
</evidence>
<gene>
    <name evidence="7" type="ORF">IPZ78_07665</name>
</gene>
<dbReference type="CDD" id="cd06171">
    <property type="entry name" value="Sigma70_r4"/>
    <property type="match status" value="1"/>
</dbReference>
<keyword evidence="3" id="KW-0731">Sigma factor</keyword>
<evidence type="ECO:0000256" key="2">
    <source>
        <dbReference type="ARBA" id="ARBA00023015"/>
    </source>
</evidence>
<dbReference type="PANTHER" id="PTHR43133:SF46">
    <property type="entry name" value="RNA POLYMERASE SIGMA-70 FACTOR ECF SUBFAMILY"/>
    <property type="match status" value="1"/>
</dbReference>
<proteinExistence type="inferred from homology"/>
<comment type="caution">
    <text evidence="7">The sequence shown here is derived from an EMBL/GenBank/DDBJ whole genome shotgun (WGS) entry which is preliminary data.</text>
</comment>
<feature type="domain" description="RNA polymerase sigma-70 region 2" evidence="5">
    <location>
        <begin position="30"/>
        <end position="90"/>
    </location>
</feature>
<dbReference type="Pfam" id="PF04542">
    <property type="entry name" value="Sigma70_r2"/>
    <property type="match status" value="1"/>
</dbReference>
<evidence type="ECO:0000259" key="6">
    <source>
        <dbReference type="Pfam" id="PF08281"/>
    </source>
</evidence>
<dbReference type="SUPFAM" id="SSF88659">
    <property type="entry name" value="Sigma3 and sigma4 domains of RNA polymerase sigma factors"/>
    <property type="match status" value="1"/>
</dbReference>
<comment type="similarity">
    <text evidence="1">Belongs to the sigma-70 factor family. ECF subfamily.</text>
</comment>
<dbReference type="Pfam" id="PF08281">
    <property type="entry name" value="Sigma70_r4_2"/>
    <property type="match status" value="1"/>
</dbReference>
<organism evidence="7 8">
    <name type="scientific">Sphingobacterium bovistauri</name>
    <dbReference type="NCBI Taxonomy" id="2781959"/>
    <lineage>
        <taxon>Bacteria</taxon>
        <taxon>Pseudomonadati</taxon>
        <taxon>Bacteroidota</taxon>
        <taxon>Sphingobacteriia</taxon>
        <taxon>Sphingobacteriales</taxon>
        <taxon>Sphingobacteriaceae</taxon>
        <taxon>Sphingobacterium</taxon>
    </lineage>
</organism>
<evidence type="ECO:0000313" key="7">
    <source>
        <dbReference type="EMBL" id="MCA5005027.1"/>
    </source>
</evidence>
<reference evidence="7" key="1">
    <citation type="submission" date="2020-10" db="EMBL/GenBank/DDBJ databases">
        <authorList>
            <person name="Lu T."/>
            <person name="Wang Q."/>
            <person name="Han X."/>
        </authorList>
    </citation>
    <scope>NUCLEOTIDE SEQUENCE</scope>
    <source>
        <strain evidence="7">WQ 366</strain>
    </source>
</reference>
<keyword evidence="4" id="KW-0804">Transcription</keyword>
<accession>A0ABS7Z621</accession>
<dbReference type="Gene3D" id="1.10.1740.10">
    <property type="match status" value="1"/>
</dbReference>
<feature type="domain" description="RNA polymerase sigma factor 70 region 4 type 2" evidence="6">
    <location>
        <begin position="122"/>
        <end position="172"/>
    </location>
</feature>
<dbReference type="InterPro" id="IPR013249">
    <property type="entry name" value="RNA_pol_sigma70_r4_t2"/>
</dbReference>
<dbReference type="RefSeq" id="WP_225552416.1">
    <property type="nucleotide sequence ID" value="NZ_JADEYP010000011.1"/>
</dbReference>
<evidence type="ECO:0000256" key="4">
    <source>
        <dbReference type="ARBA" id="ARBA00023163"/>
    </source>
</evidence>
<dbReference type="InterPro" id="IPR039425">
    <property type="entry name" value="RNA_pol_sigma-70-like"/>
</dbReference>
<sequence length="193" mass="23556">MKKEDILIIDGINQENPIAFKRLFDRFWFKIYRMAIQKLPSEEDASDITQEVFYLIWKNRKFIRVKSNLDSYLISMLRHKIYDFYAKRDRLPILVSMIDEEEYWDYNFKLADEIDFRELNEAVNHTIEKMPEKMREIFVLSRFENLSAQEISERLNISIQTVRNQISSAIKRFEKIFNDRTAWVIFLYYCFNS</sequence>
<dbReference type="InterPro" id="IPR013324">
    <property type="entry name" value="RNA_pol_sigma_r3/r4-like"/>
</dbReference>
<dbReference type="SUPFAM" id="SSF88946">
    <property type="entry name" value="Sigma2 domain of RNA polymerase sigma factors"/>
    <property type="match status" value="1"/>
</dbReference>
<dbReference type="Gene3D" id="1.10.10.10">
    <property type="entry name" value="Winged helix-like DNA-binding domain superfamily/Winged helix DNA-binding domain"/>
    <property type="match status" value="1"/>
</dbReference>